<dbReference type="PANTHER" id="PTHR44591">
    <property type="entry name" value="STRESS RESPONSE REGULATOR PROTEIN 1"/>
    <property type="match status" value="1"/>
</dbReference>
<feature type="compositionally biased region" description="Polar residues" evidence="3">
    <location>
        <begin position="1"/>
        <end position="16"/>
    </location>
</feature>
<dbReference type="Gene3D" id="3.40.50.2300">
    <property type="match status" value="1"/>
</dbReference>
<evidence type="ECO:0000313" key="5">
    <source>
        <dbReference type="EMBL" id="GAA4863252.1"/>
    </source>
</evidence>
<comment type="caution">
    <text evidence="5">The sequence shown here is derived from an EMBL/GenBank/DDBJ whole genome shotgun (WGS) entry which is preliminary data.</text>
</comment>
<dbReference type="EMBL" id="BAABJY010000002">
    <property type="protein sequence ID" value="GAA4863252.1"/>
    <property type="molecule type" value="Genomic_DNA"/>
</dbReference>
<dbReference type="SUPFAM" id="SSF52172">
    <property type="entry name" value="CheY-like"/>
    <property type="match status" value="1"/>
</dbReference>
<name>A0ABP9DZX3_9GAMM</name>
<dbReference type="PROSITE" id="PS50110">
    <property type="entry name" value="RESPONSE_REGULATORY"/>
    <property type="match status" value="1"/>
</dbReference>
<dbReference type="SMART" id="SM00448">
    <property type="entry name" value="REC"/>
    <property type="match status" value="1"/>
</dbReference>
<proteinExistence type="predicted"/>
<evidence type="ECO:0000259" key="4">
    <source>
        <dbReference type="PROSITE" id="PS50110"/>
    </source>
</evidence>
<dbReference type="Proteomes" id="UP001501323">
    <property type="component" value="Unassembled WGS sequence"/>
</dbReference>
<protein>
    <recommendedName>
        <fullName evidence="4">Response regulatory domain-containing protein</fullName>
    </recommendedName>
</protein>
<feature type="region of interest" description="Disordered" evidence="3">
    <location>
        <begin position="1"/>
        <end position="72"/>
    </location>
</feature>
<feature type="domain" description="Response regulatory" evidence="4">
    <location>
        <begin position="75"/>
        <end position="191"/>
    </location>
</feature>
<reference evidence="6" key="1">
    <citation type="journal article" date="2019" name="Int. J. Syst. Evol. Microbiol.">
        <title>The Global Catalogue of Microorganisms (GCM) 10K type strain sequencing project: providing services to taxonomists for standard genome sequencing and annotation.</title>
        <authorList>
            <consortium name="The Broad Institute Genomics Platform"/>
            <consortium name="The Broad Institute Genome Sequencing Center for Infectious Disease"/>
            <person name="Wu L."/>
            <person name="Ma J."/>
        </authorList>
    </citation>
    <scope>NUCLEOTIDE SEQUENCE [LARGE SCALE GENOMIC DNA]</scope>
    <source>
        <strain evidence="6">JCM 18392</strain>
    </source>
</reference>
<evidence type="ECO:0000313" key="6">
    <source>
        <dbReference type="Proteomes" id="UP001501323"/>
    </source>
</evidence>
<evidence type="ECO:0000256" key="1">
    <source>
        <dbReference type="ARBA" id="ARBA00022553"/>
    </source>
</evidence>
<dbReference type="PANTHER" id="PTHR44591:SF3">
    <property type="entry name" value="RESPONSE REGULATORY DOMAIN-CONTAINING PROTEIN"/>
    <property type="match status" value="1"/>
</dbReference>
<feature type="modified residue" description="4-aspartylphosphate" evidence="2">
    <location>
        <position position="124"/>
    </location>
</feature>
<sequence>MATRQTTGSAPRTSVRATRVGPGEVERAGLGTGPVFRIRLSGSRRDGPGQVASRQSPAVAASGPGDGPGLASRTRVLVVDDNRDAADTLAMMVRMLGHDVAQVYDPLLVEKEIERFAPAVVFLDVGMPGRSGYDIATSLRRDGNAPALILVAVTGWGQPEDRARTRAAGFDEHLVKPPQLEAIRRICADAATAGMQATAP</sequence>
<dbReference type="Pfam" id="PF00072">
    <property type="entry name" value="Response_reg"/>
    <property type="match status" value="1"/>
</dbReference>
<keyword evidence="6" id="KW-1185">Reference proteome</keyword>
<evidence type="ECO:0000256" key="2">
    <source>
        <dbReference type="PROSITE-ProRule" id="PRU00169"/>
    </source>
</evidence>
<evidence type="ECO:0000256" key="3">
    <source>
        <dbReference type="SAM" id="MobiDB-lite"/>
    </source>
</evidence>
<dbReference type="InterPro" id="IPR050595">
    <property type="entry name" value="Bact_response_regulator"/>
</dbReference>
<keyword evidence="1 2" id="KW-0597">Phosphoprotein</keyword>
<gene>
    <name evidence="5" type="ORF">GCM10023332_14230</name>
</gene>
<organism evidence="5 6">
    <name type="scientific">Luteimonas vadosa</name>
    <dbReference type="NCBI Taxonomy" id="1165507"/>
    <lineage>
        <taxon>Bacteria</taxon>
        <taxon>Pseudomonadati</taxon>
        <taxon>Pseudomonadota</taxon>
        <taxon>Gammaproteobacteria</taxon>
        <taxon>Lysobacterales</taxon>
        <taxon>Lysobacteraceae</taxon>
        <taxon>Luteimonas</taxon>
    </lineage>
</organism>
<accession>A0ABP9DZX3</accession>
<dbReference type="InterPro" id="IPR001789">
    <property type="entry name" value="Sig_transdc_resp-reg_receiver"/>
</dbReference>
<dbReference type="InterPro" id="IPR011006">
    <property type="entry name" value="CheY-like_superfamily"/>
</dbReference>